<feature type="transmembrane region" description="Helical" evidence="7">
    <location>
        <begin position="111"/>
        <end position="130"/>
    </location>
</feature>
<keyword evidence="9" id="KW-1185">Reference proteome</keyword>
<dbReference type="PANTHER" id="PTHR43663">
    <property type="entry name" value="CHROMATE TRANSPORT PROTEIN-RELATED"/>
    <property type="match status" value="1"/>
</dbReference>
<dbReference type="PANTHER" id="PTHR43663:SF2">
    <property type="entry name" value="CHROMATE TRANSPORT PROTEIN-RELATED"/>
    <property type="match status" value="1"/>
</dbReference>
<feature type="transmembrane region" description="Helical" evidence="7">
    <location>
        <begin position="6"/>
        <end position="28"/>
    </location>
</feature>
<feature type="transmembrane region" description="Helical" evidence="7">
    <location>
        <begin position="78"/>
        <end position="99"/>
    </location>
</feature>
<evidence type="ECO:0000256" key="3">
    <source>
        <dbReference type="ARBA" id="ARBA00022475"/>
    </source>
</evidence>
<evidence type="ECO:0000256" key="5">
    <source>
        <dbReference type="ARBA" id="ARBA00022989"/>
    </source>
</evidence>
<dbReference type="OrthoDB" id="9788907at2"/>
<dbReference type="Pfam" id="PF02417">
    <property type="entry name" value="Chromate_transp"/>
    <property type="match status" value="1"/>
</dbReference>
<dbReference type="RefSeq" id="WP_132847928.1">
    <property type="nucleotide sequence ID" value="NZ_CP058648.1"/>
</dbReference>
<evidence type="ECO:0000313" key="8">
    <source>
        <dbReference type="EMBL" id="TCQ03714.1"/>
    </source>
</evidence>
<protein>
    <submittedName>
        <fullName evidence="8">Chromate transporter</fullName>
    </submittedName>
</protein>
<dbReference type="Proteomes" id="UP000295504">
    <property type="component" value="Unassembled WGS sequence"/>
</dbReference>
<comment type="subcellular location">
    <subcellularLocation>
        <location evidence="1">Cell membrane</location>
        <topology evidence="1">Multi-pass membrane protein</topology>
    </subcellularLocation>
</comment>
<evidence type="ECO:0000256" key="1">
    <source>
        <dbReference type="ARBA" id="ARBA00004651"/>
    </source>
</evidence>
<keyword evidence="4 7" id="KW-0812">Transmembrane</keyword>
<dbReference type="InterPro" id="IPR003370">
    <property type="entry name" value="Chromate_transpt"/>
</dbReference>
<proteinExistence type="inferred from homology"/>
<evidence type="ECO:0000256" key="2">
    <source>
        <dbReference type="ARBA" id="ARBA00005262"/>
    </source>
</evidence>
<gene>
    <name evidence="8" type="ORF">EDD79_100831</name>
</gene>
<feature type="transmembrane region" description="Helical" evidence="7">
    <location>
        <begin position="142"/>
        <end position="172"/>
    </location>
</feature>
<dbReference type="InterPro" id="IPR052518">
    <property type="entry name" value="CHR_Transporter"/>
</dbReference>
<evidence type="ECO:0000256" key="6">
    <source>
        <dbReference type="ARBA" id="ARBA00023136"/>
    </source>
</evidence>
<reference evidence="8 9" key="1">
    <citation type="submission" date="2019-03" db="EMBL/GenBank/DDBJ databases">
        <title>Genomic Encyclopedia of Type Strains, Phase IV (KMG-IV): sequencing the most valuable type-strain genomes for metagenomic binning, comparative biology and taxonomic classification.</title>
        <authorList>
            <person name="Goeker M."/>
        </authorList>
    </citation>
    <scope>NUCLEOTIDE SEQUENCE [LARGE SCALE GENOMIC DNA]</scope>
    <source>
        <strain evidence="8 9">DSM 100013</strain>
    </source>
</reference>
<keyword evidence="5 7" id="KW-1133">Transmembrane helix</keyword>
<dbReference type="AlphaFoldDB" id="A0A4V2T434"/>
<comment type="caution">
    <text evidence="8">The sequence shown here is derived from an EMBL/GenBank/DDBJ whole genome shotgun (WGS) entry which is preliminary data.</text>
</comment>
<organism evidence="8 9">
    <name type="scientific">Serpentinicella alkaliphila</name>
    <dbReference type="NCBI Taxonomy" id="1734049"/>
    <lineage>
        <taxon>Bacteria</taxon>
        <taxon>Bacillati</taxon>
        <taxon>Bacillota</taxon>
        <taxon>Clostridia</taxon>
        <taxon>Peptostreptococcales</taxon>
        <taxon>Natronincolaceae</taxon>
        <taxon>Serpentinicella</taxon>
    </lineage>
</organism>
<dbReference type="GO" id="GO:0015109">
    <property type="term" value="F:chromate transmembrane transporter activity"/>
    <property type="evidence" value="ECO:0007669"/>
    <property type="project" value="InterPro"/>
</dbReference>
<evidence type="ECO:0000256" key="4">
    <source>
        <dbReference type="ARBA" id="ARBA00022692"/>
    </source>
</evidence>
<name>A0A4V2T434_9FIRM</name>
<dbReference type="GO" id="GO:0005886">
    <property type="term" value="C:plasma membrane"/>
    <property type="evidence" value="ECO:0007669"/>
    <property type="project" value="UniProtKB-SubCell"/>
</dbReference>
<dbReference type="EMBL" id="SLYC01000008">
    <property type="protein sequence ID" value="TCQ03714.1"/>
    <property type="molecule type" value="Genomic_DNA"/>
</dbReference>
<comment type="similarity">
    <text evidence="2">Belongs to the chromate ion transporter (CHR) (TC 2.A.51) family.</text>
</comment>
<evidence type="ECO:0000313" key="9">
    <source>
        <dbReference type="Proteomes" id="UP000295504"/>
    </source>
</evidence>
<keyword evidence="6 7" id="KW-0472">Membrane</keyword>
<sequence length="183" mass="20498">MQEYFRLFFIFFRIGAFTFGGGYAMLAIMQREFVDREKLLDEIDFLDIAALAQSLPGPIAVNTSVYVGYKLKGRKGSLVALVGTVLPSLLSIILLAMFYNRIKDIEAIQQFFMGVRPGIVSLIFLSAVKLSKPIEKTKFNVLIMVIALVGIILLKIHPIFVIIICGTIGYLYSRNKENTNGHI</sequence>
<accession>A0A4V2T434</accession>
<keyword evidence="3" id="KW-1003">Cell membrane</keyword>
<evidence type="ECO:0000256" key="7">
    <source>
        <dbReference type="SAM" id="Phobius"/>
    </source>
</evidence>